<feature type="transmembrane region" description="Helical" evidence="7">
    <location>
        <begin position="72"/>
        <end position="93"/>
    </location>
</feature>
<dbReference type="EMBL" id="CAUZLY010000002">
    <property type="protein sequence ID" value="CAK1229929.1"/>
    <property type="molecule type" value="Genomic_DNA"/>
</dbReference>
<evidence type="ECO:0000256" key="1">
    <source>
        <dbReference type="ARBA" id="ARBA00004651"/>
    </source>
</evidence>
<evidence type="ECO:0000256" key="3">
    <source>
        <dbReference type="ARBA" id="ARBA00022475"/>
    </source>
</evidence>
<proteinExistence type="inferred from homology"/>
<comment type="subcellular location">
    <subcellularLocation>
        <location evidence="1 7">Cell membrane</location>
        <topology evidence="1 7">Multi-pass membrane protein</topology>
    </subcellularLocation>
</comment>
<evidence type="ECO:0000256" key="4">
    <source>
        <dbReference type="ARBA" id="ARBA00022692"/>
    </source>
</evidence>
<feature type="transmembrane region" description="Helical" evidence="7">
    <location>
        <begin position="160"/>
        <end position="182"/>
    </location>
</feature>
<evidence type="ECO:0000259" key="8">
    <source>
        <dbReference type="Pfam" id="PF09335"/>
    </source>
</evidence>
<dbReference type="PANTHER" id="PTHR30353:SF0">
    <property type="entry name" value="TRANSMEMBRANE PROTEIN"/>
    <property type="match status" value="1"/>
</dbReference>
<keyword evidence="3 7" id="KW-1003">Cell membrane</keyword>
<feature type="transmembrane region" description="Helical" evidence="7">
    <location>
        <begin position="188"/>
        <end position="209"/>
    </location>
</feature>
<evidence type="ECO:0000256" key="2">
    <source>
        <dbReference type="ARBA" id="ARBA00010792"/>
    </source>
</evidence>
<accession>A0ABM9MPL5</accession>
<keyword evidence="5 7" id="KW-1133">Transmembrane helix</keyword>
<feature type="transmembrane region" description="Helical" evidence="7">
    <location>
        <begin position="24"/>
        <end position="46"/>
    </location>
</feature>
<dbReference type="RefSeq" id="WP_288846376.1">
    <property type="nucleotide sequence ID" value="NZ_CAUZLJ010000006.1"/>
</dbReference>
<evidence type="ECO:0000313" key="10">
    <source>
        <dbReference type="Proteomes" id="UP001314200"/>
    </source>
</evidence>
<protein>
    <submittedName>
        <fullName evidence="9">DedA/Tvp38 family (DedA)</fullName>
    </submittedName>
</protein>
<evidence type="ECO:0000256" key="7">
    <source>
        <dbReference type="RuleBase" id="RU367016"/>
    </source>
</evidence>
<dbReference type="Pfam" id="PF09335">
    <property type="entry name" value="VTT_dom"/>
    <property type="match status" value="1"/>
</dbReference>
<keyword evidence="6 7" id="KW-0472">Membrane</keyword>
<dbReference type="InterPro" id="IPR032818">
    <property type="entry name" value="DedA-like"/>
</dbReference>
<gene>
    <name evidence="9" type="ORF">R82641_BJNNKPBH_00252</name>
</gene>
<dbReference type="InterPro" id="IPR032816">
    <property type="entry name" value="VTT_dom"/>
</dbReference>
<comment type="similarity">
    <text evidence="2 7">Belongs to the DedA family.</text>
</comment>
<evidence type="ECO:0000313" key="9">
    <source>
        <dbReference type="EMBL" id="CAK1229929.1"/>
    </source>
</evidence>
<evidence type="ECO:0000256" key="5">
    <source>
        <dbReference type="ARBA" id="ARBA00022989"/>
    </source>
</evidence>
<keyword evidence="10" id="KW-1185">Reference proteome</keyword>
<feature type="domain" description="VTT" evidence="8">
    <location>
        <begin position="46"/>
        <end position="177"/>
    </location>
</feature>
<keyword evidence="4 7" id="KW-0812">Transmembrane</keyword>
<comment type="caution">
    <text evidence="9">The sequence shown here is derived from an EMBL/GenBank/DDBJ whole genome shotgun (WGS) entry which is preliminary data.</text>
</comment>
<evidence type="ECO:0000256" key="6">
    <source>
        <dbReference type="ARBA" id="ARBA00023136"/>
    </source>
</evidence>
<name>A0ABM9MPL5_9LACO</name>
<dbReference type="PANTHER" id="PTHR30353">
    <property type="entry name" value="INNER MEMBRANE PROTEIN DEDA-RELATED"/>
    <property type="match status" value="1"/>
</dbReference>
<organism evidence="9 10">
    <name type="scientific">Fructobacillus cardui</name>
    <dbReference type="NCBI Taxonomy" id="2893170"/>
    <lineage>
        <taxon>Bacteria</taxon>
        <taxon>Bacillati</taxon>
        <taxon>Bacillota</taxon>
        <taxon>Bacilli</taxon>
        <taxon>Lactobacillales</taxon>
        <taxon>Lactobacillaceae</taxon>
        <taxon>Fructobacillus</taxon>
    </lineage>
</organism>
<sequence length="221" mass="24555">MSSIIDFTLHIDAHLANLVSHFGIWTYLILFVIVLIETGAVVLPFLPGDSLLFAAGAISMTPAGQEAGLNHWVFMVVFFIASVVGDSMNYWILRTGGRELLNHRPFSIMIKPKYIEEAEQFFAKRGAMAIILGRYIPIVRTFVPSVAGLSKYGFRKFLEYTMIAALSWTFIATGAGALFGNIPFVREHFSLIIMGIVLVTLLPSVIGVARSLMKKKKQQQQ</sequence>
<dbReference type="Proteomes" id="UP001314200">
    <property type="component" value="Unassembled WGS sequence"/>
</dbReference>
<reference evidence="9 10" key="1">
    <citation type="submission" date="2023-10" db="EMBL/GenBank/DDBJ databases">
        <authorList>
            <person name="Botero Cardona J."/>
        </authorList>
    </citation>
    <scope>NUCLEOTIDE SEQUENCE [LARGE SCALE GENOMIC DNA]</scope>
    <source>
        <strain evidence="9 10">R-82641</strain>
    </source>
</reference>